<comment type="caution">
    <text evidence="2">The sequence shown here is derived from an EMBL/GenBank/DDBJ whole genome shotgun (WGS) entry which is preliminary data.</text>
</comment>
<dbReference type="OrthoDB" id="9932988at2"/>
<organism evidence="2 3">
    <name type="scientific">Cupriavidus gilardii J11</name>
    <dbReference type="NCBI Taxonomy" id="936133"/>
    <lineage>
        <taxon>Bacteria</taxon>
        <taxon>Pseudomonadati</taxon>
        <taxon>Pseudomonadota</taxon>
        <taxon>Betaproteobacteria</taxon>
        <taxon>Burkholderiales</taxon>
        <taxon>Burkholderiaceae</taxon>
        <taxon>Cupriavidus</taxon>
    </lineage>
</organism>
<name>A0A562B1S1_9BURK</name>
<proteinExistence type="predicted"/>
<accession>A0A562B1S1</accession>
<keyword evidence="1" id="KW-0472">Membrane</keyword>
<keyword evidence="3" id="KW-1185">Reference proteome</keyword>
<reference evidence="2 3" key="1">
    <citation type="submission" date="2019-07" db="EMBL/GenBank/DDBJ databases">
        <title>Genome sequencing of lignin-degrading bacterial isolates.</title>
        <authorList>
            <person name="Gladden J."/>
        </authorList>
    </citation>
    <scope>NUCLEOTIDE SEQUENCE [LARGE SCALE GENOMIC DNA]</scope>
    <source>
        <strain evidence="2 3">J11</strain>
    </source>
</reference>
<gene>
    <name evidence="2" type="ORF">L602_000800000270</name>
</gene>
<dbReference type="AlphaFoldDB" id="A0A562B1S1"/>
<keyword evidence="1" id="KW-0812">Transmembrane</keyword>
<feature type="transmembrane region" description="Helical" evidence="1">
    <location>
        <begin position="21"/>
        <end position="41"/>
    </location>
</feature>
<protein>
    <submittedName>
        <fullName evidence="2">Uncharacterized protein</fullName>
    </submittedName>
</protein>
<dbReference type="Proteomes" id="UP000318141">
    <property type="component" value="Unassembled WGS sequence"/>
</dbReference>
<evidence type="ECO:0000313" key="3">
    <source>
        <dbReference type="Proteomes" id="UP000318141"/>
    </source>
</evidence>
<keyword evidence="1" id="KW-1133">Transmembrane helix</keyword>
<evidence type="ECO:0000256" key="1">
    <source>
        <dbReference type="SAM" id="Phobius"/>
    </source>
</evidence>
<evidence type="ECO:0000313" key="2">
    <source>
        <dbReference type="EMBL" id="TWG78958.1"/>
    </source>
</evidence>
<sequence>MTQNNGNRNTGVARGREPHNFLAGISLLIAFASAGFAWWAAHEAREARVDGIRTRVKSQALADLLDARTAFAQFNCYLAVRGKLDSVSADKEAMEAKFRELEPRIRQWLSEISSYDEASLLAFEKASQGHEAPPTQQLKEVLLKARATWSKEDIERADAACKI</sequence>
<dbReference type="EMBL" id="VLJN01000066">
    <property type="protein sequence ID" value="TWG78958.1"/>
    <property type="molecule type" value="Genomic_DNA"/>
</dbReference>